<dbReference type="Proteomes" id="UP000004416">
    <property type="component" value="Unassembled WGS sequence"/>
</dbReference>
<comment type="caution">
    <text evidence="1">The sequence shown here is derived from an EMBL/GenBank/DDBJ whole genome shotgun (WGS) entry which is preliminary data.</text>
</comment>
<dbReference type="PATRIC" id="fig|537010.4.peg.1854"/>
<protein>
    <submittedName>
        <fullName evidence="1">Uncharacterized protein</fullName>
    </submittedName>
</protein>
<sequence>MMNNEGNHFEPKEEEKLSAVAKEQGYKKLSLTPKQLEKATVKPLAIKDGKLLFDKSNKDHRYIVEEE</sequence>
<evidence type="ECO:0000313" key="1">
    <source>
        <dbReference type="EMBL" id="EHL07325.1"/>
    </source>
</evidence>
<accession>G9XLZ4</accession>
<name>G9XLZ4_DESHA</name>
<organism evidence="1 2">
    <name type="scientific">Desulfitobacterium hafniense DP7</name>
    <dbReference type="NCBI Taxonomy" id="537010"/>
    <lineage>
        <taxon>Bacteria</taxon>
        <taxon>Bacillati</taxon>
        <taxon>Bacillota</taxon>
        <taxon>Clostridia</taxon>
        <taxon>Eubacteriales</taxon>
        <taxon>Desulfitobacteriaceae</taxon>
        <taxon>Desulfitobacterium</taxon>
    </lineage>
</organism>
<gene>
    <name evidence="1" type="ORF">HMPREF0322_01980</name>
</gene>
<dbReference type="AlphaFoldDB" id="G9XLZ4"/>
<proteinExistence type="predicted"/>
<dbReference type="HOGENOM" id="CLU_205134_0_0_9"/>
<evidence type="ECO:0000313" key="2">
    <source>
        <dbReference type="Proteomes" id="UP000004416"/>
    </source>
</evidence>
<dbReference type="EMBL" id="AFZX01000044">
    <property type="protein sequence ID" value="EHL07325.1"/>
    <property type="molecule type" value="Genomic_DNA"/>
</dbReference>
<reference evidence="1 2" key="1">
    <citation type="submission" date="2011-08" db="EMBL/GenBank/DDBJ databases">
        <authorList>
            <person name="Weinstock G."/>
            <person name="Sodergren E."/>
            <person name="Clifton S."/>
            <person name="Fulton L."/>
            <person name="Fulton B."/>
            <person name="Courtney L."/>
            <person name="Fronick C."/>
            <person name="Harrison M."/>
            <person name="Strong C."/>
            <person name="Farmer C."/>
            <person name="Delahaunty K."/>
            <person name="Markovic C."/>
            <person name="Hall O."/>
            <person name="Minx P."/>
            <person name="Tomlinson C."/>
            <person name="Mitreva M."/>
            <person name="Hou S."/>
            <person name="Chen J."/>
            <person name="Wollam A."/>
            <person name="Pepin K.H."/>
            <person name="Johnson M."/>
            <person name="Bhonagiri V."/>
            <person name="Zhang X."/>
            <person name="Suruliraj S."/>
            <person name="Warren W."/>
            <person name="Chinwalla A."/>
            <person name="Mardis E.R."/>
            <person name="Wilson R.K."/>
        </authorList>
    </citation>
    <scope>NUCLEOTIDE SEQUENCE [LARGE SCALE GENOMIC DNA]</scope>
    <source>
        <strain evidence="1 2">DP7</strain>
    </source>
</reference>